<proteinExistence type="predicted"/>
<feature type="region of interest" description="Disordered" evidence="1">
    <location>
        <begin position="161"/>
        <end position="189"/>
    </location>
</feature>
<keyword evidence="5" id="KW-1185">Reference proteome</keyword>
<keyword evidence="2" id="KW-1133">Transmembrane helix</keyword>
<dbReference type="EMBL" id="KV878589">
    <property type="protein sequence ID" value="OJJ57236.1"/>
    <property type="molecule type" value="Genomic_DNA"/>
</dbReference>
<keyword evidence="2" id="KW-0812">Transmembrane</keyword>
<keyword evidence="3" id="KW-0732">Signal</keyword>
<feature type="chain" id="PRO_5009887632" description="Mid2 domain-containing protein" evidence="3">
    <location>
        <begin position="27"/>
        <end position="264"/>
    </location>
</feature>
<dbReference type="GeneID" id="63758560"/>
<dbReference type="Proteomes" id="UP000184356">
    <property type="component" value="Unassembled WGS sequence"/>
</dbReference>
<evidence type="ECO:0008006" key="6">
    <source>
        <dbReference type="Google" id="ProtNLM"/>
    </source>
</evidence>
<accession>A0A1L9TCU7</accession>
<feature type="signal peptide" evidence="3">
    <location>
        <begin position="1"/>
        <end position="26"/>
    </location>
</feature>
<protein>
    <recommendedName>
        <fullName evidence="6">Mid2 domain-containing protein</fullName>
    </recommendedName>
</protein>
<dbReference type="VEuPathDB" id="FungiDB:ASPSYDRAFT_155717"/>
<evidence type="ECO:0000256" key="3">
    <source>
        <dbReference type="SAM" id="SignalP"/>
    </source>
</evidence>
<name>A0A1L9TCU7_9EURO</name>
<evidence type="ECO:0000256" key="2">
    <source>
        <dbReference type="SAM" id="Phobius"/>
    </source>
</evidence>
<keyword evidence="2" id="KW-0472">Membrane</keyword>
<evidence type="ECO:0000313" key="5">
    <source>
        <dbReference type="Proteomes" id="UP000184356"/>
    </source>
</evidence>
<evidence type="ECO:0000313" key="4">
    <source>
        <dbReference type="EMBL" id="OJJ57236.1"/>
    </source>
</evidence>
<dbReference type="STRING" id="1036612.A0A1L9TCU7"/>
<reference evidence="5" key="1">
    <citation type="journal article" date="2017" name="Genome Biol.">
        <title>Comparative genomics reveals high biological diversity and specific adaptations in the industrially and medically important fungal genus Aspergillus.</title>
        <authorList>
            <person name="de Vries R.P."/>
            <person name="Riley R."/>
            <person name="Wiebenga A."/>
            <person name="Aguilar-Osorio G."/>
            <person name="Amillis S."/>
            <person name="Uchima C.A."/>
            <person name="Anderluh G."/>
            <person name="Asadollahi M."/>
            <person name="Askin M."/>
            <person name="Barry K."/>
            <person name="Battaglia E."/>
            <person name="Bayram O."/>
            <person name="Benocci T."/>
            <person name="Braus-Stromeyer S.A."/>
            <person name="Caldana C."/>
            <person name="Canovas D."/>
            <person name="Cerqueira G.C."/>
            <person name="Chen F."/>
            <person name="Chen W."/>
            <person name="Choi C."/>
            <person name="Clum A."/>
            <person name="Dos Santos R.A."/>
            <person name="Damasio A.R."/>
            <person name="Diallinas G."/>
            <person name="Emri T."/>
            <person name="Fekete E."/>
            <person name="Flipphi M."/>
            <person name="Freyberg S."/>
            <person name="Gallo A."/>
            <person name="Gournas C."/>
            <person name="Habgood R."/>
            <person name="Hainaut M."/>
            <person name="Harispe M.L."/>
            <person name="Henrissat B."/>
            <person name="Hilden K.S."/>
            <person name="Hope R."/>
            <person name="Hossain A."/>
            <person name="Karabika E."/>
            <person name="Karaffa L."/>
            <person name="Karanyi Z."/>
            <person name="Krasevec N."/>
            <person name="Kuo A."/>
            <person name="Kusch H."/>
            <person name="LaButti K."/>
            <person name="Lagendijk E.L."/>
            <person name="Lapidus A."/>
            <person name="Levasseur A."/>
            <person name="Lindquist E."/>
            <person name="Lipzen A."/>
            <person name="Logrieco A.F."/>
            <person name="MacCabe A."/>
            <person name="Maekelae M.R."/>
            <person name="Malavazi I."/>
            <person name="Melin P."/>
            <person name="Meyer V."/>
            <person name="Mielnichuk N."/>
            <person name="Miskei M."/>
            <person name="Molnar A.P."/>
            <person name="Mule G."/>
            <person name="Ngan C.Y."/>
            <person name="Orejas M."/>
            <person name="Orosz E."/>
            <person name="Ouedraogo J.P."/>
            <person name="Overkamp K.M."/>
            <person name="Park H.-S."/>
            <person name="Perrone G."/>
            <person name="Piumi F."/>
            <person name="Punt P.J."/>
            <person name="Ram A.F."/>
            <person name="Ramon A."/>
            <person name="Rauscher S."/>
            <person name="Record E."/>
            <person name="Riano-Pachon D.M."/>
            <person name="Robert V."/>
            <person name="Roehrig J."/>
            <person name="Ruller R."/>
            <person name="Salamov A."/>
            <person name="Salih N.S."/>
            <person name="Samson R.A."/>
            <person name="Sandor E."/>
            <person name="Sanguinetti M."/>
            <person name="Schuetze T."/>
            <person name="Sepcic K."/>
            <person name="Shelest E."/>
            <person name="Sherlock G."/>
            <person name="Sophianopoulou V."/>
            <person name="Squina F.M."/>
            <person name="Sun H."/>
            <person name="Susca A."/>
            <person name="Todd R.B."/>
            <person name="Tsang A."/>
            <person name="Unkles S.E."/>
            <person name="van de Wiele N."/>
            <person name="van Rossen-Uffink D."/>
            <person name="Oliveira J.V."/>
            <person name="Vesth T.C."/>
            <person name="Visser J."/>
            <person name="Yu J.-H."/>
            <person name="Zhou M."/>
            <person name="Andersen M.R."/>
            <person name="Archer D.B."/>
            <person name="Baker S.E."/>
            <person name="Benoit I."/>
            <person name="Brakhage A.A."/>
            <person name="Braus G.H."/>
            <person name="Fischer R."/>
            <person name="Frisvad J.C."/>
            <person name="Goldman G.H."/>
            <person name="Houbraken J."/>
            <person name="Oakley B."/>
            <person name="Pocsi I."/>
            <person name="Scazzocchio C."/>
            <person name="Seiboth B."/>
            <person name="vanKuyk P.A."/>
            <person name="Wortman J."/>
            <person name="Dyer P.S."/>
            <person name="Grigoriev I.V."/>
        </authorList>
    </citation>
    <scope>NUCLEOTIDE SEQUENCE [LARGE SCALE GENOMIC DNA]</scope>
    <source>
        <strain evidence="5">CBS 593.65</strain>
    </source>
</reference>
<sequence length="264" mass="28224">MPRSAPFRVRLVQLFCTALLVSLSTADCYYPNSKPAPDDVQCEPGEDSACCGRGSICLDNGLCLSQEQPFGLSRGSCTSARFDNGKCTQHCTDTQRDSGVAIVLYNVTESDILYCCNSIVNRPDEEFPACDSGEPFTIESGVFMPGAALLEGYVKASEVNSTSSCTNTTTDSPDTEEEHTQDAGSSNHDVAIGAGVGVPLGVIAMVSIAWALYERSQRRKLLQAAPPTITTVGPFPGENKQWGHHELPSDNQAPSELPTPPAER</sequence>
<gene>
    <name evidence="4" type="ORF">ASPSYDRAFT_155717</name>
</gene>
<dbReference type="AlphaFoldDB" id="A0A1L9TCU7"/>
<organism evidence="4 5">
    <name type="scientific">Aspergillus sydowii CBS 593.65</name>
    <dbReference type="NCBI Taxonomy" id="1036612"/>
    <lineage>
        <taxon>Eukaryota</taxon>
        <taxon>Fungi</taxon>
        <taxon>Dikarya</taxon>
        <taxon>Ascomycota</taxon>
        <taxon>Pezizomycotina</taxon>
        <taxon>Eurotiomycetes</taxon>
        <taxon>Eurotiomycetidae</taxon>
        <taxon>Eurotiales</taxon>
        <taxon>Aspergillaceae</taxon>
        <taxon>Aspergillus</taxon>
        <taxon>Aspergillus subgen. Nidulantes</taxon>
    </lineage>
</organism>
<feature type="region of interest" description="Disordered" evidence="1">
    <location>
        <begin position="228"/>
        <end position="264"/>
    </location>
</feature>
<evidence type="ECO:0000256" key="1">
    <source>
        <dbReference type="SAM" id="MobiDB-lite"/>
    </source>
</evidence>
<feature type="compositionally biased region" description="Low complexity" evidence="1">
    <location>
        <begin position="161"/>
        <end position="172"/>
    </location>
</feature>
<dbReference type="OrthoDB" id="5215637at2759"/>
<feature type="transmembrane region" description="Helical" evidence="2">
    <location>
        <begin position="190"/>
        <end position="213"/>
    </location>
</feature>
<dbReference type="RefSeq" id="XP_040701042.1">
    <property type="nucleotide sequence ID" value="XM_040842487.1"/>
</dbReference>